<evidence type="ECO:0000256" key="15">
    <source>
        <dbReference type="HAMAP-Rule" id="MF_01485"/>
    </source>
</evidence>
<feature type="domain" description="UvrD-like helicase ATP-binding" evidence="18">
    <location>
        <begin position="1"/>
        <end position="463"/>
    </location>
</feature>
<evidence type="ECO:0000256" key="17">
    <source>
        <dbReference type="SAM" id="MobiDB-lite"/>
    </source>
</evidence>
<keyword evidence="10 15" id="KW-0238">DNA-binding</keyword>
<keyword evidence="1 15" id="KW-0540">Nuclease</keyword>
<dbReference type="EC" id="5.6.2.4" evidence="15"/>
<keyword evidence="3 15" id="KW-0547">Nucleotide-binding</keyword>
<evidence type="ECO:0000313" key="21">
    <source>
        <dbReference type="Proteomes" id="UP000190341"/>
    </source>
</evidence>
<dbReference type="GO" id="GO:0000724">
    <property type="term" value="P:double-strand break repair via homologous recombination"/>
    <property type="evidence" value="ECO:0007669"/>
    <property type="project" value="UniProtKB-UniRule"/>
</dbReference>
<keyword evidence="7 15" id="KW-0269">Exonuclease</keyword>
<evidence type="ECO:0000256" key="9">
    <source>
        <dbReference type="ARBA" id="ARBA00022842"/>
    </source>
</evidence>
<dbReference type="PANTHER" id="PTHR11070">
    <property type="entry name" value="UVRD / RECB / PCRA DNA HELICASE FAMILY MEMBER"/>
    <property type="match status" value="1"/>
</dbReference>
<dbReference type="Gene3D" id="1.10.3170.10">
    <property type="entry name" value="Recbcd, chain B, domain 2"/>
    <property type="match status" value="1"/>
</dbReference>
<evidence type="ECO:0000313" key="20">
    <source>
        <dbReference type="EMBL" id="SKC65441.1"/>
    </source>
</evidence>
<dbReference type="InterPro" id="IPR038726">
    <property type="entry name" value="PDDEXK_AddAB-type"/>
</dbReference>
<dbReference type="InterPro" id="IPR027417">
    <property type="entry name" value="P-loop_NTPase"/>
</dbReference>
<dbReference type="GO" id="GO:0008854">
    <property type="term" value="F:exodeoxyribonuclease V activity"/>
    <property type="evidence" value="ECO:0007669"/>
    <property type="project" value="UniProtKB-EC"/>
</dbReference>
<dbReference type="Pfam" id="PF12705">
    <property type="entry name" value="PDDEXK_1"/>
    <property type="match status" value="1"/>
</dbReference>
<keyword evidence="5 15" id="KW-0378">Hydrolase</keyword>
<feature type="binding site" evidence="16">
    <location>
        <begin position="21"/>
        <end position="28"/>
    </location>
    <ligand>
        <name>ATP</name>
        <dbReference type="ChEBI" id="CHEBI:30616"/>
    </ligand>
</feature>
<feature type="region of interest" description="Nuclease activity, interacts with RecD and RecA" evidence="15">
    <location>
        <begin position="900"/>
        <end position="1196"/>
    </location>
</feature>
<dbReference type="InterPro" id="IPR000212">
    <property type="entry name" value="DNA_helicase_UvrD/REP"/>
</dbReference>
<keyword evidence="6 15" id="KW-0347">Helicase</keyword>
<evidence type="ECO:0000256" key="3">
    <source>
        <dbReference type="ARBA" id="ARBA00022741"/>
    </source>
</evidence>
<keyword evidence="12 15" id="KW-0413">Isomerase</keyword>
<feature type="binding site" evidence="15">
    <location>
        <position position="962"/>
    </location>
    <ligand>
        <name>Mg(2+)</name>
        <dbReference type="ChEBI" id="CHEBI:18420"/>
    </ligand>
</feature>
<dbReference type="InterPro" id="IPR014016">
    <property type="entry name" value="UvrD-like_ATP-bd"/>
</dbReference>
<dbReference type="GO" id="GO:0005524">
    <property type="term" value="F:ATP binding"/>
    <property type="evidence" value="ECO:0007669"/>
    <property type="project" value="UniProtKB-UniRule"/>
</dbReference>
<dbReference type="Gene3D" id="3.90.320.10">
    <property type="match status" value="1"/>
</dbReference>
<dbReference type="HAMAP" id="MF_01485">
    <property type="entry name" value="RecB"/>
    <property type="match status" value="1"/>
</dbReference>
<dbReference type="PROSITE" id="PS51198">
    <property type="entry name" value="UVRD_HELICASE_ATP_BIND"/>
    <property type="match status" value="1"/>
</dbReference>
<comment type="catalytic activity">
    <reaction evidence="14 15">
        <text>ATP + H2O = ADP + phosphate + H(+)</text>
        <dbReference type="Rhea" id="RHEA:13065"/>
        <dbReference type="ChEBI" id="CHEBI:15377"/>
        <dbReference type="ChEBI" id="CHEBI:15378"/>
        <dbReference type="ChEBI" id="CHEBI:30616"/>
        <dbReference type="ChEBI" id="CHEBI:43474"/>
        <dbReference type="ChEBI" id="CHEBI:456216"/>
        <dbReference type="EC" id="5.6.2.4"/>
    </reaction>
</comment>
<dbReference type="InterPro" id="IPR011335">
    <property type="entry name" value="Restrct_endonuc-II-like"/>
</dbReference>
<evidence type="ECO:0000256" key="7">
    <source>
        <dbReference type="ARBA" id="ARBA00022839"/>
    </source>
</evidence>
<dbReference type="SUPFAM" id="SSF52980">
    <property type="entry name" value="Restriction endonuclease-like"/>
    <property type="match status" value="1"/>
</dbReference>
<comment type="domain">
    <text evidence="15">The N-terminal DNA-binding domain is a ssDNA-dependent ATPase and has ATP-dependent 3'-5' helicase function. This domain interacts with RecC.</text>
</comment>
<evidence type="ECO:0000256" key="8">
    <source>
        <dbReference type="ARBA" id="ARBA00022840"/>
    </source>
</evidence>
<keyword evidence="4 15" id="KW-0227">DNA damage</keyword>
<dbReference type="GO" id="GO:0016887">
    <property type="term" value="F:ATP hydrolysis activity"/>
    <property type="evidence" value="ECO:0007669"/>
    <property type="project" value="RHEA"/>
</dbReference>
<evidence type="ECO:0000256" key="13">
    <source>
        <dbReference type="ARBA" id="ARBA00034617"/>
    </source>
</evidence>
<evidence type="ECO:0000256" key="14">
    <source>
        <dbReference type="ARBA" id="ARBA00048988"/>
    </source>
</evidence>
<dbReference type="InterPro" id="IPR011604">
    <property type="entry name" value="PDDEXK-like_dom_sf"/>
</dbReference>
<dbReference type="GO" id="GO:0005829">
    <property type="term" value="C:cytosol"/>
    <property type="evidence" value="ECO:0007669"/>
    <property type="project" value="TreeGrafter"/>
</dbReference>
<dbReference type="PANTHER" id="PTHR11070:SF23">
    <property type="entry name" value="RECBCD ENZYME SUBUNIT RECB"/>
    <property type="match status" value="1"/>
</dbReference>
<feature type="active site" description="For nuclease activity" evidence="15">
    <location>
        <position position="1099"/>
    </location>
</feature>
<dbReference type="GO" id="GO:0043138">
    <property type="term" value="F:3'-5' DNA helicase activity"/>
    <property type="evidence" value="ECO:0007669"/>
    <property type="project" value="UniProtKB-UniRule"/>
</dbReference>
<comment type="catalytic activity">
    <reaction evidence="15">
        <text>Exonucleolytic cleavage (in the presence of ATP) in either 5'- to 3'- or 3'- to 5'-direction to yield 5'-phosphooligonucleotides.</text>
        <dbReference type="EC" id="3.1.11.5"/>
    </reaction>
</comment>
<evidence type="ECO:0000259" key="18">
    <source>
        <dbReference type="PROSITE" id="PS51198"/>
    </source>
</evidence>
<keyword evidence="2 15" id="KW-0479">Metal-binding</keyword>
<dbReference type="RefSeq" id="WP_079724130.1">
    <property type="nucleotide sequence ID" value="NZ_BMCL01000002.1"/>
</dbReference>
<sequence length="1196" mass="132708">MSARIDPYLSLPLHGVQLIEASAGTGKTYTLATLYTRLVVEQGLRPGEILAVTFTEAATQELRKRIRERLSLAARELERNPDLVVVPSADAESQLSAQILRRHLLVGDESSAALGKRLRAAADEIDLAAIFTIHGFCARVLRELALESGQALDAPELLGGDRALREELAADLWRHYAADSDYVSLLAQTWPNPEALAEDLRALLQPLPLLPLPVETQDPSAALIEATQALADAIDIHAEDAAALIEAAFDRRIFDGRRARRPSFAQAFADLQAGRRAGTWPRDGHLEKLLPHNLPGFCREDQRGAAPASPLFDALHEWWQADDRWQAWQHQRRLALLHALRTQAHGRLDVLKTQRRVQTFDDLIEGVHQALAGPQGPVLIQRLRAQYRTALVDEFQDTDERQWDIFRTLFAASAQEGEDRALFLIGDPKQAIYGFRGGDVDTYLRARDEATLAPRLDRNFRSRPSVLRAIDALYANAGEEAFLKPGIRFEPVQAGDKRQDRDLLRDDRAAPALTLRVITPGETDPVGAFNAELSRQRATQACVAAIHDWLSLAQQGRAQIDGQPVRPGDIAVLVRKHGEATRIQRALAAVGIPAVAAGRQSLFATDEAQELDALLQALLHPADDGRLRTALATVLLGLDAAQLAALRDAGTPWQRHQHAALAWRARWQQDGALALITDLCAEHAPRLLELVDGERRLTNYLQLAEQLQEASTHTLGPQGLSDWLQQRIAEADIDDEAQLLRLESDAARVQIVTLHKSKGLEYPLVFLPFIGIGGGRSERGRHCTVHEQGQRVLHWKLAKDEPRWQAVVQAKAQEDAEEDARLLYVGLTRAEHALWIASGPFYQAADSAVAPMLRDLDALRSQPEIAVIEGPAEPRPPRWREPDDEPVPPARSAHRMIARDWWVYSFTQLSHADAGAEPVLAQATVEPQGGHDEPPVSEDDTAPVLAPVDPRFTSTRFGVTLHDAFERTDFQRWADWQPEQAAPEGQAQILAAALRGRGYAQEDIDDGVVTLTPLIGQTLTVTLPEGLRLADQPPQSRRAEIEFHFALEPTRVDALLDLLHAHGVVADRRGFGLRRQLEGLMTGKIDLTYQHEGRWYVLDYKSNRLPSYETRALAEAMQHSEYDLQALLYTLALHRWLRFRLGAGYDYARDFGGIRYLFCRGLDVTRADAPGIHAQQFAPELVHALDALFAAQAGAA</sequence>
<evidence type="ECO:0000256" key="12">
    <source>
        <dbReference type="ARBA" id="ARBA00023235"/>
    </source>
</evidence>
<evidence type="ECO:0000256" key="6">
    <source>
        <dbReference type="ARBA" id="ARBA00022806"/>
    </source>
</evidence>
<evidence type="ECO:0000256" key="16">
    <source>
        <dbReference type="PROSITE-ProRule" id="PRU00560"/>
    </source>
</evidence>
<keyword evidence="9 15" id="KW-0460">Magnesium</keyword>
<feature type="region of interest" description="DNA-binding and helicase activity, interacts with RecC" evidence="15">
    <location>
        <begin position="1"/>
        <end position="861"/>
    </location>
</feature>
<dbReference type="GO" id="GO:0000287">
    <property type="term" value="F:magnesium ion binding"/>
    <property type="evidence" value="ECO:0007669"/>
    <property type="project" value="UniProtKB-UniRule"/>
</dbReference>
<keyword evidence="11 15" id="KW-0234">DNA repair</keyword>
<evidence type="ECO:0000256" key="11">
    <source>
        <dbReference type="ARBA" id="ARBA00023204"/>
    </source>
</evidence>
<comment type="function">
    <text evidence="15">A helicase/nuclease that prepares dsDNA breaks (DSB) for recombinational DNA repair. Binds to DSBs and unwinds DNA via a highly rapid and processive ATP-dependent bidirectional helicase activity. Unwinds dsDNA until it encounters a Chi (crossover hotspot instigator) sequence from the 3' direction. Cuts ssDNA a few nucleotides 3' to the Chi site. The properties and activities of the enzyme are changed at Chi. The Chi-altered holoenzyme produces a long 3'-ssDNA overhang and facilitates RecA-binding to the ssDNA for homologous DNA recombination and repair. Holoenzyme degrades any linearized DNA that is unable to undergo homologous recombination. In the holoenzyme this subunit contributes ATPase, 3'-5' helicase, exonuclease activity and loads RecA onto ssDNA.</text>
</comment>
<dbReference type="OrthoDB" id="9810135at2"/>
<gene>
    <name evidence="15" type="primary">recB</name>
    <name evidence="20" type="ORF">SAMN06296058_1876</name>
</gene>
<dbReference type="GO" id="GO:0009338">
    <property type="term" value="C:exodeoxyribonuclease V complex"/>
    <property type="evidence" value="ECO:0007669"/>
    <property type="project" value="TreeGrafter"/>
</dbReference>
<proteinExistence type="inferred from homology"/>
<dbReference type="GO" id="GO:0003677">
    <property type="term" value="F:DNA binding"/>
    <property type="evidence" value="ECO:0007669"/>
    <property type="project" value="UniProtKB-UniRule"/>
</dbReference>
<dbReference type="Gene3D" id="3.40.50.300">
    <property type="entry name" value="P-loop containing nucleotide triphosphate hydrolases"/>
    <property type="match status" value="2"/>
</dbReference>
<feature type="domain" description="UvrD-like helicase C-terminal" evidence="19">
    <location>
        <begin position="493"/>
        <end position="759"/>
    </location>
</feature>
<comment type="domain">
    <text evidence="15">The C-terminal domain has nuclease activity and interacts with RecD. It interacts with RecA, facilitating its loading onto ssDNA.</text>
</comment>
<comment type="similarity">
    <text evidence="15">Belongs to the helicase family. UvrD subfamily.</text>
</comment>
<dbReference type="Gene3D" id="1.10.486.10">
    <property type="entry name" value="PCRA, domain 4"/>
    <property type="match status" value="1"/>
</dbReference>
<organism evidence="20 21">
    <name type="scientific">Pseudoxanthomonas indica</name>
    <dbReference type="NCBI Taxonomy" id="428993"/>
    <lineage>
        <taxon>Bacteria</taxon>
        <taxon>Pseudomonadati</taxon>
        <taxon>Pseudomonadota</taxon>
        <taxon>Gammaproteobacteria</taxon>
        <taxon>Lysobacterales</taxon>
        <taxon>Lysobacteraceae</taxon>
        <taxon>Pseudoxanthomonas</taxon>
    </lineage>
</organism>
<comment type="miscellaneous">
    <text evidence="15">In the RecBCD complex, RecB has a slow 3'-5' helicase, an exonuclease activity and loads RecA onto ssDNA, RecD has a fast 5'-3' helicase activity, while RecC stimulates the ATPase and processivity of the RecB helicase and contributes to recognition of the Chi site.</text>
</comment>
<feature type="region of interest" description="Disordered" evidence="17">
    <location>
        <begin position="870"/>
        <end position="890"/>
    </location>
</feature>
<dbReference type="SUPFAM" id="SSF52540">
    <property type="entry name" value="P-loop containing nucleoside triphosphate hydrolases"/>
    <property type="match status" value="1"/>
</dbReference>
<keyword evidence="8 15" id="KW-0067">ATP-binding</keyword>
<dbReference type="EC" id="3.1.11.5" evidence="15"/>
<evidence type="ECO:0000256" key="10">
    <source>
        <dbReference type="ARBA" id="ARBA00023125"/>
    </source>
</evidence>
<dbReference type="Pfam" id="PF00580">
    <property type="entry name" value="UvrD-helicase"/>
    <property type="match status" value="1"/>
</dbReference>
<dbReference type="NCBIfam" id="TIGR00609">
    <property type="entry name" value="recB"/>
    <property type="match status" value="1"/>
</dbReference>
<dbReference type="Proteomes" id="UP000190341">
    <property type="component" value="Unassembled WGS sequence"/>
</dbReference>
<dbReference type="PROSITE" id="PS51217">
    <property type="entry name" value="UVRD_HELICASE_CTER"/>
    <property type="match status" value="1"/>
</dbReference>
<dbReference type="Pfam" id="PF13361">
    <property type="entry name" value="UvrD_C"/>
    <property type="match status" value="1"/>
</dbReference>
<dbReference type="AlphaFoldDB" id="A0A1T5KP88"/>
<dbReference type="CDD" id="cd22352">
    <property type="entry name" value="RecB_C-like"/>
    <property type="match status" value="1"/>
</dbReference>
<evidence type="ECO:0000259" key="19">
    <source>
        <dbReference type="PROSITE" id="PS51217"/>
    </source>
</evidence>
<dbReference type="InterPro" id="IPR014017">
    <property type="entry name" value="DNA_helicase_UvrD-like_C"/>
</dbReference>
<keyword evidence="21" id="KW-1185">Reference proteome</keyword>
<dbReference type="STRING" id="428993.SAMN06296058_1876"/>
<comment type="subunit">
    <text evidence="15">Heterotrimer of RecB, RecC and RecD. All subunits contribute to DNA-binding. Interacts with RecA.</text>
</comment>
<evidence type="ECO:0000256" key="5">
    <source>
        <dbReference type="ARBA" id="ARBA00022801"/>
    </source>
</evidence>
<feature type="binding site" evidence="15">
    <location>
        <position position="1086"/>
    </location>
    <ligand>
        <name>Mg(2+)</name>
        <dbReference type="ChEBI" id="CHEBI:18420"/>
    </ligand>
</feature>
<feature type="binding site" evidence="15">
    <location>
        <position position="1099"/>
    </location>
    <ligand>
        <name>Mg(2+)</name>
        <dbReference type="ChEBI" id="CHEBI:18420"/>
    </ligand>
</feature>
<protein>
    <recommendedName>
        <fullName evidence="15">RecBCD enzyme subunit RecB</fullName>
        <ecNumber evidence="15">3.1.11.5</ecNumber>
        <ecNumber evidence="15">5.6.2.4</ecNumber>
    </recommendedName>
    <alternativeName>
        <fullName evidence="15">DNA 3'-5' helicase subunit RecB</fullName>
    </alternativeName>
    <alternativeName>
        <fullName evidence="15">Exonuclease V subunit RecB</fullName>
        <shortName evidence="15">ExoV subunit RecB</shortName>
    </alternativeName>
    <alternativeName>
        <fullName evidence="15">Helicase/nuclease RecBCD subunit RecB</fullName>
    </alternativeName>
</protein>
<evidence type="ECO:0000256" key="4">
    <source>
        <dbReference type="ARBA" id="ARBA00022763"/>
    </source>
</evidence>
<dbReference type="InterPro" id="IPR004586">
    <property type="entry name" value="RecB"/>
</dbReference>
<comment type="cofactor">
    <cofactor evidence="15">
        <name>Mg(2+)</name>
        <dbReference type="ChEBI" id="CHEBI:18420"/>
    </cofactor>
    <text evidence="15">Binds 1 Mg(2+) ion per subunit.</text>
</comment>
<comment type="catalytic activity">
    <reaction evidence="13 15">
        <text>Couples ATP hydrolysis with the unwinding of duplex DNA by translocating in the 3'-5' direction.</text>
        <dbReference type="EC" id="5.6.2.4"/>
    </reaction>
</comment>
<evidence type="ECO:0000256" key="1">
    <source>
        <dbReference type="ARBA" id="ARBA00022722"/>
    </source>
</evidence>
<reference evidence="20 21" key="1">
    <citation type="submission" date="2017-02" db="EMBL/GenBank/DDBJ databases">
        <authorList>
            <person name="Peterson S.W."/>
        </authorList>
    </citation>
    <scope>NUCLEOTIDE SEQUENCE [LARGE SCALE GENOMIC DNA]</scope>
    <source>
        <strain evidence="20 21">P15</strain>
    </source>
</reference>
<dbReference type="EMBL" id="FUZV01000001">
    <property type="protein sequence ID" value="SKC65441.1"/>
    <property type="molecule type" value="Genomic_DNA"/>
</dbReference>
<name>A0A1T5KP88_9GAMM</name>
<evidence type="ECO:0000256" key="2">
    <source>
        <dbReference type="ARBA" id="ARBA00022723"/>
    </source>
</evidence>
<accession>A0A1T5KP88</accession>